<dbReference type="InterPro" id="IPR043502">
    <property type="entry name" value="DNA/RNA_pol_sf"/>
</dbReference>
<dbReference type="GO" id="GO:0003677">
    <property type="term" value="F:DNA binding"/>
    <property type="evidence" value="ECO:0007669"/>
    <property type="project" value="InterPro"/>
</dbReference>
<gene>
    <name evidence="1" type="ORF">vBDshPR2C_17</name>
</gene>
<protein>
    <submittedName>
        <fullName evidence="1">RNA polymerase subunit 2</fullName>
    </submittedName>
</protein>
<dbReference type="GO" id="GO:0003899">
    <property type="term" value="F:DNA-directed RNA polymerase activity"/>
    <property type="evidence" value="ECO:0007669"/>
    <property type="project" value="InterPro"/>
</dbReference>
<sequence length="402" mass="45733">MLKVQEFQELTGIEYLMADVACKHDKAYEKLGWDDRLAHFSQIDFSDKKTFKEASNPIGLRAAYLALGKALKGESIGYTISLDAASSGLQLLSLLVSCPISWKLCGGDENILDAYAEIFLHMNSGLNLDRKDVKQSIMTALYGSTATPKAVFGEDVDVFYDTMEKMAPGAWDLNLGIQELWDEIDGTTYDWVMPDNFYCCIETHDKEVIPFTFLDEEYQVIQKVNERPRFHKGLGPNLIHSVDGMIVREMYRRCQYDPKTMERVLTLIANQTGQFVYGTDGKSADIVQQLWELYLESGFLSARILDYLYEDTCGLVDMQVISNLVSTMPYNRFELITVHDCFRCHPNYGNDLRRQYNTILADINDSKLLPFIASQVADQQITARKVGRIPREVILNANYTLS</sequence>
<dbReference type="SUPFAM" id="SSF56672">
    <property type="entry name" value="DNA/RNA polymerases"/>
    <property type="match status" value="1"/>
</dbReference>
<evidence type="ECO:0000313" key="1">
    <source>
        <dbReference type="EMBL" id="AID16833.1"/>
    </source>
</evidence>
<dbReference type="PROSITE" id="PS00489">
    <property type="entry name" value="RNA_POL_PHAGE_2"/>
    <property type="match status" value="1"/>
</dbReference>
<dbReference type="InterPro" id="IPR002092">
    <property type="entry name" value="DNA-dir_Rpol_phage-type"/>
</dbReference>
<evidence type="ECO:0000313" key="2">
    <source>
        <dbReference type="Proteomes" id="UP000031205"/>
    </source>
</evidence>
<accession>A0A0A7CI36</accession>
<dbReference type="EMBL" id="KJ803031">
    <property type="protein sequence ID" value="AID16833.1"/>
    <property type="molecule type" value="Genomic_DNA"/>
</dbReference>
<name>A0A0A7CI36_9CAUD</name>
<proteinExistence type="predicted"/>
<dbReference type="Proteomes" id="UP000031205">
    <property type="component" value="Segment"/>
</dbReference>
<dbReference type="GO" id="GO:0006351">
    <property type="term" value="P:DNA-templated transcription"/>
    <property type="evidence" value="ECO:0007669"/>
    <property type="project" value="InterPro"/>
</dbReference>
<organism evidence="1 2">
    <name type="scientific">Dinoroseobacter phage vBDshPR2C</name>
    <dbReference type="NCBI Taxonomy" id="1498169"/>
    <lineage>
        <taxon>Viruses</taxon>
        <taxon>Duplodnaviria</taxon>
        <taxon>Heunggongvirae</taxon>
        <taxon>Uroviricota</taxon>
        <taxon>Caudoviricetes</taxon>
        <taxon>Schitoviridae</taxon>
        <taxon>Rhodovirinae</taxon>
        <taxon>Baltimorevirus</taxon>
        <taxon>Baltimorevirus DFL12</taxon>
    </lineage>
</organism>
<reference evidence="1 2" key="1">
    <citation type="submission" date="2014-05" db="EMBL/GenBank/DDBJ databases">
        <title>Complete Genome Sequence of vBDshPR2C, a New N4-Like Lytic Phage Infecting Dinoroseobacter shibae.</title>
        <authorList>
            <person name="Cai L."/>
            <person name="Zhang R."/>
            <person name="Jiao N."/>
        </authorList>
    </citation>
    <scope>NUCLEOTIDE SEQUENCE [LARGE SCALE GENOMIC DNA]</scope>
</reference>